<evidence type="ECO:0000313" key="1">
    <source>
        <dbReference type="EMBL" id="SEL06681.1"/>
    </source>
</evidence>
<proteinExistence type="predicted"/>
<dbReference type="Proteomes" id="UP000182321">
    <property type="component" value="Unassembled WGS sequence"/>
</dbReference>
<sequence length="90" mass="10582">MGSTRYSFLNDEGPAVKHCSKCGRRIPLSSPYDQCKECMKKELFPKVKEFINENYDVNEMIVAQEFGIDRSIIHEWVRDGHLEYKTRPQL</sequence>
<dbReference type="AlphaFoldDB" id="A0A1H7M6C9"/>
<dbReference type="RefSeq" id="WP_052169775.1">
    <property type="nucleotide sequence ID" value="NZ_FNZX01000021.1"/>
</dbReference>
<name>A0A1H7M6C9_9FIRM</name>
<evidence type="ECO:0000313" key="2">
    <source>
        <dbReference type="Proteomes" id="UP000182321"/>
    </source>
</evidence>
<dbReference type="EMBL" id="FNZX01000021">
    <property type="protein sequence ID" value="SEL06681.1"/>
    <property type="molecule type" value="Genomic_DNA"/>
</dbReference>
<keyword evidence="2" id="KW-1185">Reference proteome</keyword>
<reference evidence="2" key="1">
    <citation type="submission" date="2016-10" db="EMBL/GenBank/DDBJ databases">
        <authorList>
            <person name="Varghese N."/>
        </authorList>
    </citation>
    <scope>NUCLEOTIDE SEQUENCE [LARGE SCALE GENOMIC DNA]</scope>
    <source>
        <strain evidence="2">ACV-9</strain>
    </source>
</reference>
<protein>
    <submittedName>
        <fullName evidence="1">Uncharacterized protein</fullName>
    </submittedName>
</protein>
<gene>
    <name evidence="1" type="ORF">SAMN02910377_02565</name>
</gene>
<organism evidence="1 2">
    <name type="scientific">Pseudobutyrivibrio ruminis</name>
    <dbReference type="NCBI Taxonomy" id="46206"/>
    <lineage>
        <taxon>Bacteria</taxon>
        <taxon>Bacillati</taxon>
        <taxon>Bacillota</taxon>
        <taxon>Clostridia</taxon>
        <taxon>Lachnospirales</taxon>
        <taxon>Lachnospiraceae</taxon>
        <taxon>Pseudobutyrivibrio</taxon>
    </lineage>
</organism>
<accession>A0A1H7M6C9</accession>